<feature type="active site" description="Proton acceptor" evidence="5">
    <location>
        <position position="34"/>
    </location>
</feature>
<dbReference type="Pfam" id="PF04616">
    <property type="entry name" value="Glyco_hydro_43"/>
    <property type="match status" value="1"/>
</dbReference>
<evidence type="ECO:0000256" key="4">
    <source>
        <dbReference type="ARBA" id="ARBA00023295"/>
    </source>
</evidence>
<dbReference type="GO" id="GO:0046558">
    <property type="term" value="F:arabinan endo-1,5-alpha-L-arabinosidase activity"/>
    <property type="evidence" value="ECO:0007669"/>
    <property type="project" value="UniProtKB-EC"/>
</dbReference>
<dbReference type="InterPro" id="IPR013320">
    <property type="entry name" value="ConA-like_dom_sf"/>
</dbReference>
<dbReference type="KEGG" id="pbu:L21SP3_00783"/>
<dbReference type="RefSeq" id="WP_161488087.1">
    <property type="nucleotide sequence ID" value="NZ_CP019633.1"/>
</dbReference>
<dbReference type="SUPFAM" id="SSF75005">
    <property type="entry name" value="Arabinanase/levansucrase/invertase"/>
    <property type="match status" value="1"/>
</dbReference>
<dbReference type="AlphaFoldDB" id="A0A1Q2HN77"/>
<evidence type="ECO:0000256" key="5">
    <source>
        <dbReference type="PIRSR" id="PIRSR606710-1"/>
    </source>
</evidence>
<evidence type="ECO:0000256" key="2">
    <source>
        <dbReference type="ARBA" id="ARBA00009865"/>
    </source>
</evidence>
<proteinExistence type="inferred from homology"/>
<evidence type="ECO:0000256" key="3">
    <source>
        <dbReference type="ARBA" id="ARBA00022801"/>
    </source>
</evidence>
<sequence precursor="true">MGRCVPVILMLLVFSGLASALEEDVAQGMKHVHDPSMIYSDGSYYVFTTGSGIGIRRSSDLKQWNYIGRVFSDIPDWVEEKVEGVSGFWAPDITYHNGKYYICYSASTFGSQTSVLGLASNTTLNPTDPNYAWVDEGEILESPPSSPPAYNAIDGTFVKDENGDMWLTFGSFWEGIMLTRLNSSTLKPAQTPAQIHHIARRSSSSAIEAPYITYRNGYYYLFVNWGLCCRGVDSTYKIVVGRSDSIEGPYLDKNGDSLLYAAGGTLFVGDSGRWIGPGHADITAAEGENYFTYHAYDALNEGTPTLRINYLHFSDQGWPVMGDSLTEPEDPPEGDTAAHWDFDDGQPGAAMNNTGQTAQPASADISGNDFFLYAWDDTYGPSFSQEGQTPSGLGLSCRLNGGQDAYTKDSSLNNWSPEIWTVELAVKLDNLNGWQTFLGRDGSSQGEAEADFYLQKNGINDKLRINFDTVGGQRYILDSSISAQSGKWYYLAAVSNGSELKIYADKLDGQGSEVVGALDLNSSNNNALASGGFNWTIGRGWFNGAMVDHVSGFIDDVKFSNIALKPSEFLHYQCGAWGYLEYDFNQDCFVDIKDFPFFTTSWAGSLQQLESFLAQWLESSNPYDS</sequence>
<feature type="chain" id="PRO_5012998561" evidence="7">
    <location>
        <begin position="21"/>
        <end position="625"/>
    </location>
</feature>
<keyword evidence="9" id="KW-1185">Reference proteome</keyword>
<comment type="pathway">
    <text evidence="1">Glycan metabolism; L-arabinan degradation.</text>
</comment>
<dbReference type="PANTHER" id="PTHR43301">
    <property type="entry name" value="ARABINAN ENDO-1,5-ALPHA-L-ARABINOSIDASE"/>
    <property type="match status" value="1"/>
</dbReference>
<keyword evidence="7" id="KW-0732">Signal</keyword>
<dbReference type="InterPro" id="IPR023296">
    <property type="entry name" value="Glyco_hydro_beta-prop_sf"/>
</dbReference>
<evidence type="ECO:0000256" key="7">
    <source>
        <dbReference type="SAM" id="SignalP"/>
    </source>
</evidence>
<feature type="site" description="Important for catalytic activity, responsible for pKa modulation of the active site Glu and correct orientation of both the proton donor and substrate" evidence="6">
    <location>
        <position position="154"/>
    </location>
</feature>
<dbReference type="EC" id="3.2.1.99" evidence="8"/>
<feature type="signal peptide" evidence="7">
    <location>
        <begin position="1"/>
        <end position="20"/>
    </location>
</feature>
<evidence type="ECO:0000256" key="6">
    <source>
        <dbReference type="PIRSR" id="PIRSR606710-2"/>
    </source>
</evidence>
<protein>
    <submittedName>
        <fullName evidence="8">Intracellular endo-alpha-(1-&gt;5)-L-arabinanase</fullName>
        <ecNumber evidence="8">3.2.1.99</ecNumber>
    </submittedName>
</protein>
<accession>A0A1Q2HN77</accession>
<keyword evidence="3 8" id="KW-0378">Hydrolase</keyword>
<gene>
    <name evidence="8" type="primary">abn-ts_2</name>
    <name evidence="8" type="ORF">L21SP3_00783</name>
</gene>
<dbReference type="GO" id="GO:0005975">
    <property type="term" value="P:carbohydrate metabolic process"/>
    <property type="evidence" value="ECO:0007669"/>
    <property type="project" value="InterPro"/>
</dbReference>
<evidence type="ECO:0000313" key="9">
    <source>
        <dbReference type="Proteomes" id="UP000188273"/>
    </source>
</evidence>
<dbReference type="EMBL" id="CP019633">
    <property type="protein sequence ID" value="AQQ08989.1"/>
    <property type="molecule type" value="Genomic_DNA"/>
</dbReference>
<dbReference type="Gene3D" id="2.60.120.200">
    <property type="match status" value="1"/>
</dbReference>
<dbReference type="InterPro" id="IPR050727">
    <property type="entry name" value="GH43_arabinanases"/>
</dbReference>
<dbReference type="Proteomes" id="UP000188273">
    <property type="component" value="Chromosome"/>
</dbReference>
<evidence type="ECO:0000313" key="8">
    <source>
        <dbReference type="EMBL" id="AQQ08989.1"/>
    </source>
</evidence>
<comment type="similarity">
    <text evidence="2">Belongs to the glycosyl hydrolase 43 family.</text>
</comment>
<keyword evidence="4 8" id="KW-0326">Glycosidase</keyword>
<dbReference type="PANTHER" id="PTHR43301:SF3">
    <property type="entry name" value="ARABINAN ENDO-1,5-ALPHA-L-ARABINOSIDASE A-RELATED"/>
    <property type="match status" value="1"/>
</dbReference>
<dbReference type="Gene3D" id="2.115.10.20">
    <property type="entry name" value="Glycosyl hydrolase domain, family 43"/>
    <property type="match status" value="1"/>
</dbReference>
<feature type="active site" description="Proton donor" evidence="5">
    <location>
        <position position="208"/>
    </location>
</feature>
<dbReference type="InterPro" id="IPR006710">
    <property type="entry name" value="Glyco_hydro_43"/>
</dbReference>
<reference evidence="9" key="1">
    <citation type="submission" date="2017-02" db="EMBL/GenBank/DDBJ databases">
        <title>Comparative genomics and description of representatives of a novel lineage of planctomycetes thriving in anoxic sediments.</title>
        <authorList>
            <person name="Spring S."/>
            <person name="Bunk B."/>
            <person name="Sproer C."/>
            <person name="Klenk H.-P."/>
        </authorList>
    </citation>
    <scope>NUCLEOTIDE SEQUENCE [LARGE SCALE GENOMIC DNA]</scope>
    <source>
        <strain evidence="9">L21-RPul-D3</strain>
    </source>
</reference>
<dbReference type="OrthoDB" id="9801455at2"/>
<name>A0A1Q2HN77_9BACT</name>
<organism evidence="8 9">
    <name type="scientific">Sedimentisphaera cyanobacteriorum</name>
    <dbReference type="NCBI Taxonomy" id="1940790"/>
    <lineage>
        <taxon>Bacteria</taxon>
        <taxon>Pseudomonadati</taxon>
        <taxon>Planctomycetota</taxon>
        <taxon>Phycisphaerae</taxon>
        <taxon>Sedimentisphaerales</taxon>
        <taxon>Sedimentisphaeraceae</taxon>
        <taxon>Sedimentisphaera</taxon>
    </lineage>
</organism>
<dbReference type="SUPFAM" id="SSF49899">
    <property type="entry name" value="Concanavalin A-like lectins/glucanases"/>
    <property type="match status" value="1"/>
</dbReference>
<dbReference type="STRING" id="1940790.L21SP3_00783"/>
<evidence type="ECO:0000256" key="1">
    <source>
        <dbReference type="ARBA" id="ARBA00004834"/>
    </source>
</evidence>
<dbReference type="CDD" id="cd08998">
    <property type="entry name" value="GH43_Arb43a-like"/>
    <property type="match status" value="1"/>
</dbReference>
<dbReference type="Pfam" id="PF13385">
    <property type="entry name" value="Laminin_G_3"/>
    <property type="match status" value="1"/>
</dbReference>